<reference evidence="2 3" key="1">
    <citation type="journal article" date="2016" name="Nat. Commun.">
        <title>Thousands of microbial genomes shed light on interconnected biogeochemical processes in an aquifer system.</title>
        <authorList>
            <person name="Anantharaman K."/>
            <person name="Brown C.T."/>
            <person name="Hug L.A."/>
            <person name="Sharon I."/>
            <person name="Castelle C.J."/>
            <person name="Probst A.J."/>
            <person name="Thomas B.C."/>
            <person name="Singh A."/>
            <person name="Wilkins M.J."/>
            <person name="Karaoz U."/>
            <person name="Brodie E.L."/>
            <person name="Williams K.H."/>
            <person name="Hubbard S.S."/>
            <person name="Banfield J.F."/>
        </authorList>
    </citation>
    <scope>NUCLEOTIDE SEQUENCE [LARGE SCALE GENOMIC DNA]</scope>
</reference>
<proteinExistence type="inferred from homology"/>
<dbReference type="Gene3D" id="2.120.10.30">
    <property type="entry name" value="TolB, C-terminal domain"/>
    <property type="match status" value="2"/>
</dbReference>
<sequence length="221" mass="24660">MAVANLYGNYELVKIEPGPTPTVTQLTHNEARDVSPSVTPDGRYVVYASDPGGDLELFKLDLEDLDAEPERLTHSRSNDTDPAVRPDGRFVAFVSDQQGAYDLYAVDLTGVEPLRRLTDEDGDVSKPSFSADGEYVIYELMIHGNPEIAYCNFDSPTEHGTIIESDEWNEYSPCFSPDGEYICIVSDREGTSDLCIFTFGGDFVRRVTSTREFDTDVSWTR</sequence>
<name>A0A1F5FFQ6_9BACT</name>
<evidence type="ECO:0008006" key="4">
    <source>
        <dbReference type="Google" id="ProtNLM"/>
    </source>
</evidence>
<evidence type="ECO:0000313" key="3">
    <source>
        <dbReference type="Proteomes" id="UP000177187"/>
    </source>
</evidence>
<accession>A0A1F5FFQ6</accession>
<dbReference type="AlphaFoldDB" id="A0A1F5FFQ6"/>
<dbReference type="EMBL" id="MFAF01000039">
    <property type="protein sequence ID" value="OGD78364.1"/>
    <property type="molecule type" value="Genomic_DNA"/>
</dbReference>
<comment type="caution">
    <text evidence="2">The sequence shown here is derived from an EMBL/GenBank/DDBJ whole genome shotgun (WGS) entry which is preliminary data.</text>
</comment>
<dbReference type="STRING" id="1817816.A2Y64_00115"/>
<dbReference type="InterPro" id="IPR011042">
    <property type="entry name" value="6-blade_b-propeller_TolB-like"/>
</dbReference>
<dbReference type="InterPro" id="IPR011659">
    <property type="entry name" value="WD40"/>
</dbReference>
<gene>
    <name evidence="2" type="ORF">A2Y64_00115</name>
</gene>
<comment type="similarity">
    <text evidence="1">Belongs to the TolB family.</text>
</comment>
<dbReference type="PANTHER" id="PTHR36842:SF1">
    <property type="entry name" value="PROTEIN TOLB"/>
    <property type="match status" value="1"/>
</dbReference>
<protein>
    <recommendedName>
        <fullName evidence="4">Dipeptidylpeptidase IV N-terminal domain-containing protein</fullName>
    </recommendedName>
</protein>
<evidence type="ECO:0000313" key="2">
    <source>
        <dbReference type="EMBL" id="OGD78364.1"/>
    </source>
</evidence>
<dbReference type="Proteomes" id="UP000177187">
    <property type="component" value="Unassembled WGS sequence"/>
</dbReference>
<organism evidence="2 3">
    <name type="scientific">Candidatus Coatesbacteria bacterium RBG_13_66_14</name>
    <dbReference type="NCBI Taxonomy" id="1817816"/>
    <lineage>
        <taxon>Bacteria</taxon>
        <taxon>Candidatus Coatesiibacteriota</taxon>
    </lineage>
</organism>
<dbReference type="SUPFAM" id="SSF82171">
    <property type="entry name" value="DPP6 N-terminal domain-like"/>
    <property type="match status" value="1"/>
</dbReference>
<evidence type="ECO:0000256" key="1">
    <source>
        <dbReference type="ARBA" id="ARBA00009820"/>
    </source>
</evidence>
<dbReference type="PANTHER" id="PTHR36842">
    <property type="entry name" value="PROTEIN TOLB HOMOLOG"/>
    <property type="match status" value="1"/>
</dbReference>
<dbReference type="Pfam" id="PF07676">
    <property type="entry name" value="PD40"/>
    <property type="match status" value="4"/>
</dbReference>